<dbReference type="Gene3D" id="3.60.10.10">
    <property type="entry name" value="Endonuclease/exonuclease/phosphatase"/>
    <property type="match status" value="1"/>
</dbReference>
<sequence length="443" mass="49672">MVQDQLVKLMSPTKRRAGRLRTGGRAVIPTVENRGLSVLQLNVEGLTIAKLEVLRHLADSNGAAVLLLQETHCTSDNILKIPGFHLTGSIYSKQHGVATFVRTEISCVDSNLSGEFTAEELSEAMSKLKPGKSPGRDNIHPEFVIHQNTTTTGWLCAFYTSCYQRLNLPKTWRRASVIALPKPNKSAEDPKSYRPISLLCVPFKILERMIHSRIEPVVDSQLPREQAGFRCGRSTADQVTLLCQDIEDSFQDNEKAGVVYLDLTAAYDTVLLRGLHLKLLRTIPDRHMVKFIMKTLSNRSFILQTSSGQCSRLRRLKNGVTQGSVLSPMLFNVYIHDLPDTASRKYGYADDLAIMLRRPTWKAMEEGLNEDMGTLVAYLLRWRLQLSVGKTVAAAYHLSTREARRELEVRVDNKCLEVQQAPKYLGAKVTSRVALIRRLAGTT</sequence>
<keyword evidence="3" id="KW-1185">Reference proteome</keyword>
<dbReference type="InterPro" id="IPR052560">
    <property type="entry name" value="RdDP_mobile_element"/>
</dbReference>
<dbReference type="SUPFAM" id="SSF56219">
    <property type="entry name" value="DNase I-like"/>
    <property type="match status" value="1"/>
</dbReference>
<reference evidence="2" key="1">
    <citation type="submission" date="2022-11" db="EMBL/GenBank/DDBJ databases">
        <title>Chromosome-level genome of Pogonophryne albipinna.</title>
        <authorList>
            <person name="Jo E."/>
        </authorList>
    </citation>
    <scope>NUCLEOTIDE SEQUENCE</scope>
    <source>
        <strain evidence="2">SGF0006</strain>
        <tissue evidence="2">Muscle</tissue>
    </source>
</reference>
<dbReference type="SUPFAM" id="SSF56672">
    <property type="entry name" value="DNA/RNA polymerases"/>
    <property type="match status" value="1"/>
</dbReference>
<comment type="caution">
    <text evidence="2">The sequence shown here is derived from an EMBL/GenBank/DDBJ whole genome shotgun (WGS) entry which is preliminary data.</text>
</comment>
<feature type="domain" description="Reverse transcriptase" evidence="1">
    <location>
        <begin position="161"/>
        <end position="429"/>
    </location>
</feature>
<dbReference type="EMBL" id="JAPTMU010000022">
    <property type="protein sequence ID" value="KAJ4924954.1"/>
    <property type="molecule type" value="Genomic_DNA"/>
</dbReference>
<dbReference type="CDD" id="cd01650">
    <property type="entry name" value="RT_nLTR_like"/>
    <property type="match status" value="1"/>
</dbReference>
<dbReference type="Pfam" id="PF00078">
    <property type="entry name" value="RVT_1"/>
    <property type="match status" value="1"/>
</dbReference>
<dbReference type="PROSITE" id="PS50878">
    <property type="entry name" value="RT_POL"/>
    <property type="match status" value="1"/>
</dbReference>
<organism evidence="2 3">
    <name type="scientific">Pogonophryne albipinna</name>
    <dbReference type="NCBI Taxonomy" id="1090488"/>
    <lineage>
        <taxon>Eukaryota</taxon>
        <taxon>Metazoa</taxon>
        <taxon>Chordata</taxon>
        <taxon>Craniata</taxon>
        <taxon>Vertebrata</taxon>
        <taxon>Euteleostomi</taxon>
        <taxon>Actinopterygii</taxon>
        <taxon>Neopterygii</taxon>
        <taxon>Teleostei</taxon>
        <taxon>Neoteleostei</taxon>
        <taxon>Acanthomorphata</taxon>
        <taxon>Eupercaria</taxon>
        <taxon>Perciformes</taxon>
        <taxon>Notothenioidei</taxon>
        <taxon>Pogonophryne</taxon>
    </lineage>
</organism>
<dbReference type="InterPro" id="IPR000477">
    <property type="entry name" value="RT_dom"/>
</dbReference>
<dbReference type="InterPro" id="IPR036691">
    <property type="entry name" value="Endo/exonu/phosph_ase_sf"/>
</dbReference>
<dbReference type="PANTHER" id="PTHR36688:SF1">
    <property type="entry name" value="ENDONUCLEASE_EXONUCLEASE_PHOSPHATASE DOMAIN-CONTAINING PROTEIN"/>
    <property type="match status" value="1"/>
</dbReference>
<dbReference type="AlphaFoldDB" id="A0AAD6AHM8"/>
<evidence type="ECO:0000313" key="2">
    <source>
        <dbReference type="EMBL" id="KAJ4924954.1"/>
    </source>
</evidence>
<protein>
    <recommendedName>
        <fullName evidence="1">Reverse transcriptase domain-containing protein</fullName>
    </recommendedName>
</protein>
<dbReference type="InterPro" id="IPR043502">
    <property type="entry name" value="DNA/RNA_pol_sf"/>
</dbReference>
<name>A0AAD6AHM8_9TELE</name>
<evidence type="ECO:0000313" key="3">
    <source>
        <dbReference type="Proteomes" id="UP001219934"/>
    </source>
</evidence>
<gene>
    <name evidence="2" type="ORF">JOQ06_003902</name>
</gene>
<proteinExistence type="predicted"/>
<dbReference type="PANTHER" id="PTHR36688">
    <property type="entry name" value="ENDO/EXONUCLEASE/PHOSPHATASE DOMAIN-CONTAINING PROTEIN"/>
    <property type="match status" value="1"/>
</dbReference>
<dbReference type="Proteomes" id="UP001219934">
    <property type="component" value="Unassembled WGS sequence"/>
</dbReference>
<accession>A0AAD6AHM8</accession>
<evidence type="ECO:0000259" key="1">
    <source>
        <dbReference type="PROSITE" id="PS50878"/>
    </source>
</evidence>